<accession>A0ABX0XZJ6</accession>
<name>A0ABX0XZJ6_9ACTN</name>
<evidence type="ECO:0000259" key="3">
    <source>
        <dbReference type="Pfam" id="PF01494"/>
    </source>
</evidence>
<evidence type="ECO:0000313" key="5">
    <source>
        <dbReference type="Proteomes" id="UP000722989"/>
    </source>
</evidence>
<keyword evidence="2" id="KW-0503">Monooxygenase</keyword>
<organism evidence="4 5">
    <name type="scientific">Planosporangium thailandense</name>
    <dbReference type="NCBI Taxonomy" id="765197"/>
    <lineage>
        <taxon>Bacteria</taxon>
        <taxon>Bacillati</taxon>
        <taxon>Actinomycetota</taxon>
        <taxon>Actinomycetes</taxon>
        <taxon>Micromonosporales</taxon>
        <taxon>Micromonosporaceae</taxon>
        <taxon>Planosporangium</taxon>
    </lineage>
</organism>
<evidence type="ECO:0000256" key="1">
    <source>
        <dbReference type="ARBA" id="ARBA00023002"/>
    </source>
</evidence>
<keyword evidence="5" id="KW-1185">Reference proteome</keyword>
<gene>
    <name evidence="4" type="ORF">HC031_17365</name>
</gene>
<dbReference type="InterPro" id="IPR050493">
    <property type="entry name" value="FAD-dep_Monooxygenase_BioMet"/>
</dbReference>
<reference evidence="4 5" key="1">
    <citation type="submission" date="2020-03" db="EMBL/GenBank/DDBJ databases">
        <title>WGS of the type strain of Planosporangium spp.</title>
        <authorList>
            <person name="Thawai C."/>
        </authorList>
    </citation>
    <scope>NUCLEOTIDE SEQUENCE [LARGE SCALE GENOMIC DNA]</scope>
    <source>
        <strain evidence="4 5">TBRC 5610</strain>
    </source>
</reference>
<comment type="caution">
    <text evidence="4">The sequence shown here is derived from an EMBL/GenBank/DDBJ whole genome shotgun (WGS) entry which is preliminary data.</text>
</comment>
<dbReference type="PANTHER" id="PTHR13789">
    <property type="entry name" value="MONOOXYGENASE"/>
    <property type="match status" value="1"/>
</dbReference>
<keyword evidence="1" id="KW-0560">Oxidoreductase</keyword>
<evidence type="ECO:0000313" key="4">
    <source>
        <dbReference type="EMBL" id="NJC71473.1"/>
    </source>
</evidence>
<dbReference type="InterPro" id="IPR002938">
    <property type="entry name" value="FAD-bd"/>
</dbReference>
<dbReference type="SUPFAM" id="SSF54373">
    <property type="entry name" value="FAD-linked reductases, C-terminal domain"/>
    <property type="match status" value="1"/>
</dbReference>
<dbReference type="Proteomes" id="UP000722989">
    <property type="component" value="Unassembled WGS sequence"/>
</dbReference>
<dbReference type="SUPFAM" id="SSF51905">
    <property type="entry name" value="FAD/NAD(P)-binding domain"/>
    <property type="match status" value="1"/>
</dbReference>
<dbReference type="InterPro" id="IPR036188">
    <property type="entry name" value="FAD/NAD-bd_sf"/>
</dbReference>
<protein>
    <submittedName>
        <fullName evidence="4">NAD(P)-binding protein</fullName>
    </submittedName>
</protein>
<dbReference type="PRINTS" id="PR00420">
    <property type="entry name" value="RNGMNOXGNASE"/>
</dbReference>
<feature type="domain" description="FAD-binding" evidence="3">
    <location>
        <begin position="7"/>
        <end position="326"/>
    </location>
</feature>
<proteinExistence type="predicted"/>
<dbReference type="PANTHER" id="PTHR13789:SF309">
    <property type="entry name" value="PUTATIVE (AFU_ORTHOLOGUE AFUA_6G14510)-RELATED"/>
    <property type="match status" value="1"/>
</dbReference>
<dbReference type="RefSeq" id="WP_167926388.1">
    <property type="nucleotide sequence ID" value="NZ_JAATVY010000012.1"/>
</dbReference>
<sequence>MAGAGLRVAIIGAGIGGLSLALALRERGLAAEVFEQASELTEIGAAIALSANATREYVRLGLLDELAEVSTVPTQLIYRHWRDGGRVAAHPIGDGDWYRKRFGAPYFGVHRADLQRILSAAFGVVDLHLGCRLVDLVERDDGVGLEFANGRADHADLVVGADGVRSTVRRWVTGTDDAVYSGTSAFRGLVPVENLPSLPDPRAMQFWMGSDAHLLHYAIGGGTEMVNFLAVVEAPRIWPHDGTVAGVQEDVPVATFRGWHPAVTEMVKAASSPVRWGLFIVRPLLRWYRGRVVILGDAAHGMLPHHGQGANTSVEDAFALAGLLVGARPDDLDPVFARYQALRRARTRAIQHSSRVTSSLLHLPEGPAARMRNAKVANVADDFGWIHEYDVQEALRKAGHVPVELAGSRR</sequence>
<dbReference type="EMBL" id="JAATVY010000012">
    <property type="protein sequence ID" value="NJC71473.1"/>
    <property type="molecule type" value="Genomic_DNA"/>
</dbReference>
<dbReference type="Pfam" id="PF01494">
    <property type="entry name" value="FAD_binding_3"/>
    <property type="match status" value="1"/>
</dbReference>
<evidence type="ECO:0000256" key="2">
    <source>
        <dbReference type="ARBA" id="ARBA00023033"/>
    </source>
</evidence>
<dbReference type="Gene3D" id="3.50.50.60">
    <property type="entry name" value="FAD/NAD(P)-binding domain"/>
    <property type="match status" value="1"/>
</dbReference>